<feature type="transmembrane region" description="Helical" evidence="6">
    <location>
        <begin position="63"/>
        <end position="82"/>
    </location>
</feature>
<evidence type="ECO:0000313" key="9">
    <source>
        <dbReference type="Proteomes" id="UP001528912"/>
    </source>
</evidence>
<comment type="subcellular location">
    <subcellularLocation>
        <location evidence="1">Membrane</location>
        <topology evidence="1">Multi-pass membrane protein</topology>
    </subcellularLocation>
</comment>
<gene>
    <name evidence="8" type="ORF">P4R38_01865</name>
</gene>
<sequence length="167" mass="18378">MPSRSAAPPRPRLIDRVRGAVGVLWREMAKFGIVGAICFVIDMGGFNLLVNGPMEHKITTAKIVSGAVATLVAWIGNRYWTFRHRRNRPVTHEVLLFFVVNGIALGIAAGWLAFAHYTLDLDSPLANNVNAFIGIGLGTLFRFWTYRSVVFANEPVGEPEDEPVTTA</sequence>
<comment type="caution">
    <text evidence="8">The sequence shown here is derived from an EMBL/GenBank/DDBJ whole genome shotgun (WGS) entry which is preliminary data.</text>
</comment>
<evidence type="ECO:0000256" key="2">
    <source>
        <dbReference type="ARBA" id="ARBA00009399"/>
    </source>
</evidence>
<organism evidence="8 9">
    <name type="scientific">Luteipulveratus flavus</name>
    <dbReference type="NCBI Taxonomy" id="3031728"/>
    <lineage>
        <taxon>Bacteria</taxon>
        <taxon>Bacillati</taxon>
        <taxon>Actinomycetota</taxon>
        <taxon>Actinomycetes</taxon>
        <taxon>Micrococcales</taxon>
        <taxon>Dermacoccaceae</taxon>
        <taxon>Luteipulveratus</taxon>
    </lineage>
</organism>
<keyword evidence="5 6" id="KW-0472">Membrane</keyword>
<accession>A0ABT6C4L3</accession>
<dbReference type="PANTHER" id="PTHR38459:SF1">
    <property type="entry name" value="PROPHAGE BACTOPRENOL-LINKED GLUCOSE TRANSLOCASE HOMOLOG"/>
    <property type="match status" value="1"/>
</dbReference>
<evidence type="ECO:0000256" key="1">
    <source>
        <dbReference type="ARBA" id="ARBA00004141"/>
    </source>
</evidence>
<evidence type="ECO:0000256" key="3">
    <source>
        <dbReference type="ARBA" id="ARBA00022692"/>
    </source>
</evidence>
<proteinExistence type="inferred from homology"/>
<dbReference type="InterPro" id="IPR007267">
    <property type="entry name" value="GtrA_DPMS_TM"/>
</dbReference>
<feature type="transmembrane region" description="Helical" evidence="6">
    <location>
        <begin position="94"/>
        <end position="119"/>
    </location>
</feature>
<dbReference type="RefSeq" id="WP_275239623.1">
    <property type="nucleotide sequence ID" value="NZ_JARFJC010000043.1"/>
</dbReference>
<reference evidence="8 9" key="1">
    <citation type="submission" date="2023-03" db="EMBL/GenBank/DDBJ databases">
        <title>YIM 133296 draft genome.</title>
        <authorList>
            <person name="Xiong L."/>
        </authorList>
    </citation>
    <scope>NUCLEOTIDE SEQUENCE [LARGE SCALE GENOMIC DNA]</scope>
    <source>
        <strain evidence="8 9">YIM 133296</strain>
    </source>
</reference>
<evidence type="ECO:0000313" key="8">
    <source>
        <dbReference type="EMBL" id="MDF8262989.1"/>
    </source>
</evidence>
<keyword evidence="3 6" id="KW-0812">Transmembrane</keyword>
<keyword evidence="4 6" id="KW-1133">Transmembrane helix</keyword>
<evidence type="ECO:0000259" key="7">
    <source>
        <dbReference type="Pfam" id="PF04138"/>
    </source>
</evidence>
<dbReference type="InterPro" id="IPR051401">
    <property type="entry name" value="GtrA_CellWall_Glycosyl"/>
</dbReference>
<evidence type="ECO:0000256" key="6">
    <source>
        <dbReference type="SAM" id="Phobius"/>
    </source>
</evidence>
<dbReference type="Proteomes" id="UP001528912">
    <property type="component" value="Unassembled WGS sequence"/>
</dbReference>
<evidence type="ECO:0000256" key="5">
    <source>
        <dbReference type="ARBA" id="ARBA00023136"/>
    </source>
</evidence>
<dbReference type="PANTHER" id="PTHR38459">
    <property type="entry name" value="PROPHAGE BACTOPRENOL-LINKED GLUCOSE TRANSLOCASE HOMOLOG"/>
    <property type="match status" value="1"/>
</dbReference>
<name>A0ABT6C4L3_9MICO</name>
<feature type="domain" description="GtrA/DPMS transmembrane" evidence="7">
    <location>
        <begin position="30"/>
        <end position="151"/>
    </location>
</feature>
<evidence type="ECO:0000256" key="4">
    <source>
        <dbReference type="ARBA" id="ARBA00022989"/>
    </source>
</evidence>
<keyword evidence="9" id="KW-1185">Reference proteome</keyword>
<feature type="transmembrane region" description="Helical" evidence="6">
    <location>
        <begin position="31"/>
        <end position="51"/>
    </location>
</feature>
<comment type="similarity">
    <text evidence="2">Belongs to the GtrA family.</text>
</comment>
<feature type="transmembrane region" description="Helical" evidence="6">
    <location>
        <begin position="125"/>
        <end position="144"/>
    </location>
</feature>
<dbReference type="Pfam" id="PF04138">
    <property type="entry name" value="GtrA_DPMS_TM"/>
    <property type="match status" value="1"/>
</dbReference>
<protein>
    <submittedName>
        <fullName evidence="8">GtrA family protein</fullName>
    </submittedName>
</protein>
<dbReference type="EMBL" id="JAROAV010000008">
    <property type="protein sequence ID" value="MDF8262989.1"/>
    <property type="molecule type" value="Genomic_DNA"/>
</dbReference>